<dbReference type="OMA" id="NTGACNE"/>
<evidence type="ECO:0000256" key="6">
    <source>
        <dbReference type="ARBA" id="ARBA00023136"/>
    </source>
</evidence>
<comment type="similarity">
    <text evidence="7">Belongs to the amino acid/polyamine transporter 2 family. Amino acid/auxin permease (AAAP) (TC 2.A.18.5) subfamily.</text>
</comment>
<feature type="compositionally biased region" description="Polar residues" evidence="8">
    <location>
        <begin position="37"/>
        <end position="46"/>
    </location>
</feature>
<keyword evidence="13" id="KW-1185">Reference proteome</keyword>
<evidence type="ECO:0000256" key="3">
    <source>
        <dbReference type="ARBA" id="ARBA00022692"/>
    </source>
</evidence>
<protein>
    <recommendedName>
        <fullName evidence="10">Amino acid transporter transmembrane domain-containing protein</fullName>
    </recommendedName>
</protein>
<dbReference type="AlphaFoldDB" id="A0A2K1JY04"/>
<organism evidence="11">
    <name type="scientific">Physcomitrium patens</name>
    <name type="common">Spreading-leaved earth moss</name>
    <name type="synonym">Physcomitrella patens</name>
    <dbReference type="NCBI Taxonomy" id="3218"/>
    <lineage>
        <taxon>Eukaryota</taxon>
        <taxon>Viridiplantae</taxon>
        <taxon>Streptophyta</taxon>
        <taxon>Embryophyta</taxon>
        <taxon>Bryophyta</taxon>
        <taxon>Bryophytina</taxon>
        <taxon>Bryopsida</taxon>
        <taxon>Funariidae</taxon>
        <taxon>Funariales</taxon>
        <taxon>Funariaceae</taxon>
        <taxon>Physcomitrium</taxon>
    </lineage>
</organism>
<feature type="transmembrane region" description="Helical" evidence="9">
    <location>
        <begin position="459"/>
        <end position="479"/>
    </location>
</feature>
<dbReference type="GO" id="GO:0015171">
    <property type="term" value="F:amino acid transmembrane transporter activity"/>
    <property type="evidence" value="ECO:0000318"/>
    <property type="project" value="GO_Central"/>
</dbReference>
<reference evidence="11 13" key="2">
    <citation type="journal article" date="2018" name="Plant J.">
        <title>The Physcomitrella patens chromosome-scale assembly reveals moss genome structure and evolution.</title>
        <authorList>
            <person name="Lang D."/>
            <person name="Ullrich K.K."/>
            <person name="Murat F."/>
            <person name="Fuchs J."/>
            <person name="Jenkins J."/>
            <person name="Haas F.B."/>
            <person name="Piednoel M."/>
            <person name="Gundlach H."/>
            <person name="Van Bel M."/>
            <person name="Meyberg R."/>
            <person name="Vives C."/>
            <person name="Morata J."/>
            <person name="Symeonidi A."/>
            <person name="Hiss M."/>
            <person name="Muchero W."/>
            <person name="Kamisugi Y."/>
            <person name="Saleh O."/>
            <person name="Blanc G."/>
            <person name="Decker E.L."/>
            <person name="van Gessel N."/>
            <person name="Grimwood J."/>
            <person name="Hayes R.D."/>
            <person name="Graham S.W."/>
            <person name="Gunter L.E."/>
            <person name="McDaniel S.F."/>
            <person name="Hoernstein S.N.W."/>
            <person name="Larsson A."/>
            <person name="Li F.W."/>
            <person name="Perroud P.F."/>
            <person name="Phillips J."/>
            <person name="Ranjan P."/>
            <person name="Rokshar D.S."/>
            <person name="Rothfels C.J."/>
            <person name="Schneider L."/>
            <person name="Shu S."/>
            <person name="Stevenson D.W."/>
            <person name="Thummler F."/>
            <person name="Tillich M."/>
            <person name="Villarreal Aguilar J.C."/>
            <person name="Widiez T."/>
            <person name="Wong G.K."/>
            <person name="Wymore A."/>
            <person name="Zhang Y."/>
            <person name="Zimmer A.D."/>
            <person name="Quatrano R.S."/>
            <person name="Mayer K.F.X."/>
            <person name="Goodstein D."/>
            <person name="Casacuberta J.M."/>
            <person name="Vandepoele K."/>
            <person name="Reski R."/>
            <person name="Cuming A.C."/>
            <person name="Tuskan G.A."/>
            <person name="Maumus F."/>
            <person name="Salse J."/>
            <person name="Schmutz J."/>
            <person name="Rensing S.A."/>
        </authorList>
    </citation>
    <scope>NUCLEOTIDE SEQUENCE [LARGE SCALE GENOMIC DNA]</scope>
    <source>
        <strain evidence="12 13">cv. Gransden 2004</strain>
    </source>
</reference>
<evidence type="ECO:0000256" key="9">
    <source>
        <dbReference type="SAM" id="Phobius"/>
    </source>
</evidence>
<dbReference type="OrthoDB" id="655540at2759"/>
<feature type="transmembrane region" description="Helical" evidence="9">
    <location>
        <begin position="513"/>
        <end position="535"/>
    </location>
</feature>
<feature type="transmembrane region" description="Helical" evidence="9">
    <location>
        <begin position="373"/>
        <end position="397"/>
    </location>
</feature>
<keyword evidence="4" id="KW-0029">Amino-acid transport</keyword>
<dbReference type="PaxDb" id="3218-PP1S293_8V6.1"/>
<dbReference type="EnsemblPlants" id="Pp3c10_6930V3.4">
    <property type="protein sequence ID" value="Pp3c10_6930V3.4"/>
    <property type="gene ID" value="Pp3c10_6930"/>
</dbReference>
<feature type="compositionally biased region" description="Acidic residues" evidence="8">
    <location>
        <begin position="25"/>
        <end position="36"/>
    </location>
</feature>
<keyword evidence="2" id="KW-0813">Transport</keyword>
<feature type="transmembrane region" description="Helical" evidence="9">
    <location>
        <begin position="485"/>
        <end position="506"/>
    </location>
</feature>
<feature type="transmembrane region" description="Helical" evidence="9">
    <location>
        <begin position="185"/>
        <end position="205"/>
    </location>
</feature>
<evidence type="ECO:0000256" key="1">
    <source>
        <dbReference type="ARBA" id="ARBA00004141"/>
    </source>
</evidence>
<evidence type="ECO:0000256" key="2">
    <source>
        <dbReference type="ARBA" id="ARBA00022448"/>
    </source>
</evidence>
<keyword evidence="3 9" id="KW-0812">Transmembrane</keyword>
<name>A0A2K1JY04_PHYPA</name>
<proteinExistence type="inferred from homology"/>
<dbReference type="EnsemblPlants" id="Pp3c10_6930V3.1">
    <property type="protein sequence ID" value="Pp3c10_6930V3.1"/>
    <property type="gene ID" value="Pp3c10_6930"/>
</dbReference>
<dbReference type="Gramene" id="Pp3c10_6930V3.1">
    <property type="protein sequence ID" value="Pp3c10_6930V3.1"/>
    <property type="gene ID" value="Pp3c10_6930"/>
</dbReference>
<comment type="subcellular location">
    <subcellularLocation>
        <location evidence="1">Membrane</location>
        <topology evidence="1">Multi-pass membrane protein</topology>
    </subcellularLocation>
</comment>
<keyword evidence="5 9" id="KW-1133">Transmembrane helix</keyword>
<gene>
    <name evidence="12" type="primary">LOC112287768</name>
    <name evidence="11" type="ORF">PHYPA_013530</name>
</gene>
<feature type="transmembrane region" description="Helical" evidence="9">
    <location>
        <begin position="160"/>
        <end position="179"/>
    </location>
</feature>
<evidence type="ECO:0000259" key="10">
    <source>
        <dbReference type="Pfam" id="PF01490"/>
    </source>
</evidence>
<dbReference type="Proteomes" id="UP000006727">
    <property type="component" value="Chromosome 10"/>
</dbReference>
<dbReference type="Pfam" id="PF01490">
    <property type="entry name" value="Aa_trans"/>
    <property type="match status" value="1"/>
</dbReference>
<evidence type="ECO:0000256" key="4">
    <source>
        <dbReference type="ARBA" id="ARBA00022970"/>
    </source>
</evidence>
<dbReference type="Gramene" id="Pp3c10_6930V3.4">
    <property type="protein sequence ID" value="Pp3c10_6930V3.4"/>
    <property type="gene ID" value="Pp3c10_6930"/>
</dbReference>
<feature type="domain" description="Amino acid transporter transmembrane" evidence="10">
    <location>
        <begin position="154"/>
        <end position="536"/>
    </location>
</feature>
<reference evidence="12" key="3">
    <citation type="submission" date="2020-12" db="UniProtKB">
        <authorList>
            <consortium name="EnsemblPlants"/>
        </authorList>
    </citation>
    <scope>IDENTIFICATION</scope>
</reference>
<feature type="transmembrane region" description="Helical" evidence="9">
    <location>
        <begin position="298"/>
        <end position="320"/>
    </location>
</feature>
<accession>A0A2K1JY04</accession>
<evidence type="ECO:0000313" key="13">
    <source>
        <dbReference type="Proteomes" id="UP000006727"/>
    </source>
</evidence>
<dbReference type="GeneID" id="112287768"/>
<feature type="transmembrane region" description="Helical" evidence="9">
    <location>
        <begin position="417"/>
        <end position="439"/>
    </location>
</feature>
<evidence type="ECO:0000256" key="5">
    <source>
        <dbReference type="ARBA" id="ARBA00022989"/>
    </source>
</evidence>
<keyword evidence="6 9" id="KW-0472">Membrane</keyword>
<evidence type="ECO:0000256" key="8">
    <source>
        <dbReference type="SAM" id="MobiDB-lite"/>
    </source>
</evidence>
<sequence length="554" mass="60269">MRSQARYWDDGEEAEEELSGSGSGSEEDDDDDEEDPNGTNDASTVVGSVGAWPQSYKQSMDMYSSLQSPRISLFSPSLHRRFSSSFLGSSYQRLPSDRSTTGTQPLGIPFLQDKDRQDEHGLPYSDLAWRLENQSVKTESVYELSEYHGIKPQGSSLLQGLFNGMNVLAGVGILTTPFALKEAGWIGMLYLILLSIICFFTGILLRRCLESGPGLATYPDIGQAAFGYTGRIIISIILYTELYACCVEFLILEGDNLSSLFPGAHLSIAGLHLEGKSMFSLLTAIFVLPTVWLRDLSYLAYVSAGGVVASFVVGISVFWVGAVDGVGFHETGPLFKLSSLPVSIGLYGFCYSGHAVFPNIYSSLRNRNAYNKVLGISFILCTLLYSGMAVMGFTMFGEDTASQITLNLPKQFLASNIAVWTTVVNPFTKFALSMTPVALSLEELLPHNPDSMKHRSSSILIRTALVISTIGVALLVPFFGFVMAFIGSFLSMNVSLILPCACYLAIFGKKLPAYQVILCAMVILVGFICLVLGSYSSLSSIVASYSRPNKLNLL</sequence>
<dbReference type="EMBL" id="ABEU02000010">
    <property type="protein sequence ID" value="PNR46411.1"/>
    <property type="molecule type" value="Genomic_DNA"/>
</dbReference>
<evidence type="ECO:0000313" key="11">
    <source>
        <dbReference type="EMBL" id="PNR46411.1"/>
    </source>
</evidence>
<feature type="transmembrane region" description="Helical" evidence="9">
    <location>
        <begin position="232"/>
        <end position="252"/>
    </location>
</feature>
<feature type="transmembrane region" description="Helical" evidence="9">
    <location>
        <begin position="340"/>
        <end position="361"/>
    </location>
</feature>
<dbReference type="GO" id="GO:0016020">
    <property type="term" value="C:membrane"/>
    <property type="evidence" value="ECO:0000318"/>
    <property type="project" value="GO_Central"/>
</dbReference>
<feature type="transmembrane region" description="Helical" evidence="9">
    <location>
        <begin position="277"/>
        <end position="293"/>
    </location>
</feature>
<reference evidence="11 13" key="1">
    <citation type="journal article" date="2008" name="Science">
        <title>The Physcomitrella genome reveals evolutionary insights into the conquest of land by plants.</title>
        <authorList>
            <person name="Rensing S."/>
            <person name="Lang D."/>
            <person name="Zimmer A."/>
            <person name="Terry A."/>
            <person name="Salamov A."/>
            <person name="Shapiro H."/>
            <person name="Nishiyama T."/>
            <person name="Perroud P.-F."/>
            <person name="Lindquist E."/>
            <person name="Kamisugi Y."/>
            <person name="Tanahashi T."/>
            <person name="Sakakibara K."/>
            <person name="Fujita T."/>
            <person name="Oishi K."/>
            <person name="Shin-I T."/>
            <person name="Kuroki Y."/>
            <person name="Toyoda A."/>
            <person name="Suzuki Y."/>
            <person name="Hashimoto A."/>
            <person name="Yamaguchi K."/>
            <person name="Sugano A."/>
            <person name="Kohara Y."/>
            <person name="Fujiyama A."/>
            <person name="Anterola A."/>
            <person name="Aoki S."/>
            <person name="Ashton N."/>
            <person name="Barbazuk W.B."/>
            <person name="Barker E."/>
            <person name="Bennetzen J."/>
            <person name="Bezanilla M."/>
            <person name="Blankenship R."/>
            <person name="Cho S.H."/>
            <person name="Dutcher S."/>
            <person name="Estelle M."/>
            <person name="Fawcett J.A."/>
            <person name="Gundlach H."/>
            <person name="Hanada K."/>
            <person name="Heyl A."/>
            <person name="Hicks K.A."/>
            <person name="Hugh J."/>
            <person name="Lohr M."/>
            <person name="Mayer K."/>
            <person name="Melkozernov A."/>
            <person name="Murata T."/>
            <person name="Nelson D."/>
            <person name="Pils B."/>
            <person name="Prigge M."/>
            <person name="Reiss B."/>
            <person name="Renner T."/>
            <person name="Rombauts S."/>
            <person name="Rushton P."/>
            <person name="Sanderfoot A."/>
            <person name="Schween G."/>
            <person name="Shiu S.-H."/>
            <person name="Stueber K."/>
            <person name="Theodoulou F.L."/>
            <person name="Tu H."/>
            <person name="Van de Peer Y."/>
            <person name="Verrier P.J."/>
            <person name="Waters E."/>
            <person name="Wood A."/>
            <person name="Yang L."/>
            <person name="Cove D."/>
            <person name="Cuming A."/>
            <person name="Hasebe M."/>
            <person name="Lucas S."/>
            <person name="Mishler D.B."/>
            <person name="Reski R."/>
            <person name="Grigoriev I."/>
            <person name="Quatrano R.S."/>
            <person name="Boore J.L."/>
        </authorList>
    </citation>
    <scope>NUCLEOTIDE SEQUENCE [LARGE SCALE GENOMIC DNA]</scope>
    <source>
        <strain evidence="12 13">cv. Gransden 2004</strain>
    </source>
</reference>
<dbReference type="KEGG" id="ppp:112287768"/>
<dbReference type="FunCoup" id="A0A2K1JY04">
    <property type="interactions" value="351"/>
</dbReference>
<dbReference type="InterPro" id="IPR013057">
    <property type="entry name" value="AA_transpt_TM"/>
</dbReference>
<dbReference type="GO" id="GO:0003333">
    <property type="term" value="P:amino acid transmembrane transport"/>
    <property type="evidence" value="ECO:0000318"/>
    <property type="project" value="GO_Central"/>
</dbReference>
<dbReference type="FunFam" id="1.20.1740.10:FF:000047">
    <property type="entry name" value="Amino acid transporter AVT1A"/>
    <property type="match status" value="1"/>
</dbReference>
<feature type="region of interest" description="Disordered" evidence="8">
    <location>
        <begin position="1"/>
        <end position="48"/>
    </location>
</feature>
<dbReference type="PANTHER" id="PTHR48017">
    <property type="entry name" value="OS05G0424000 PROTEIN-RELATED"/>
    <property type="match status" value="1"/>
</dbReference>
<evidence type="ECO:0000313" key="12">
    <source>
        <dbReference type="EnsemblPlants" id="Pp3c10_6930V3.1"/>
    </source>
</evidence>
<evidence type="ECO:0000256" key="7">
    <source>
        <dbReference type="ARBA" id="ARBA00049662"/>
    </source>
</evidence>
<dbReference type="RefSeq" id="XP_024386910.1">
    <property type="nucleotide sequence ID" value="XM_024531142.2"/>
</dbReference>